<proteinExistence type="inferred from homology"/>
<comment type="similarity">
    <text evidence="1">Belongs to the bacterial sugar transferase family.</text>
</comment>
<protein>
    <submittedName>
        <fullName evidence="5">Sugar transferase</fullName>
    </submittedName>
</protein>
<keyword evidence="3" id="KW-1133">Transmembrane helix</keyword>
<evidence type="ECO:0000313" key="6">
    <source>
        <dbReference type="Proteomes" id="UP001595975"/>
    </source>
</evidence>
<keyword evidence="3" id="KW-0812">Transmembrane</keyword>
<feature type="transmembrane region" description="Helical" evidence="3">
    <location>
        <begin position="7"/>
        <end position="28"/>
    </location>
</feature>
<dbReference type="RefSeq" id="WP_380227422.1">
    <property type="nucleotide sequence ID" value="NZ_JBHSOF010000031.1"/>
</dbReference>
<name>A0ABW0X7J4_9ACTN</name>
<dbReference type="EMBL" id="JBHSOF010000031">
    <property type="protein sequence ID" value="MFC5665750.1"/>
    <property type="molecule type" value="Genomic_DNA"/>
</dbReference>
<feature type="domain" description="Bacterial sugar transferase" evidence="4">
    <location>
        <begin position="2"/>
        <end position="173"/>
    </location>
</feature>
<dbReference type="GO" id="GO:0016740">
    <property type="term" value="F:transferase activity"/>
    <property type="evidence" value="ECO:0007669"/>
    <property type="project" value="UniProtKB-KW"/>
</dbReference>
<comment type="caution">
    <text evidence="5">The sequence shown here is derived from an EMBL/GenBank/DDBJ whole genome shotgun (WGS) entry which is preliminary data.</text>
</comment>
<dbReference type="InterPro" id="IPR003362">
    <property type="entry name" value="Bact_transf"/>
</dbReference>
<organism evidence="5 6">
    <name type="scientific">Kitasatospora misakiensis</name>
    <dbReference type="NCBI Taxonomy" id="67330"/>
    <lineage>
        <taxon>Bacteria</taxon>
        <taxon>Bacillati</taxon>
        <taxon>Actinomycetota</taxon>
        <taxon>Actinomycetes</taxon>
        <taxon>Kitasatosporales</taxon>
        <taxon>Streptomycetaceae</taxon>
        <taxon>Kitasatospora</taxon>
    </lineage>
</organism>
<dbReference type="Proteomes" id="UP001595975">
    <property type="component" value="Unassembled WGS sequence"/>
</dbReference>
<dbReference type="Pfam" id="PF02397">
    <property type="entry name" value="Bac_transf"/>
    <property type="match status" value="1"/>
</dbReference>
<keyword evidence="5" id="KW-0808">Transferase</keyword>
<sequence length="247" mass="26887">MKRGGDLAITALTGIVAIPLGLLIALLIRCTMGGPVLFRQTRTGLRGKEFEILKFRTMRDKRFPEEPDAPRITRLGDLLRRTSLDELPQLWNVARGEMGVIGPRPTLPEQVVHYSRRQRGRLDVRPGLTGWAQVQGRNSITWPERIELDLWYVRNRSLLVDLRILLLTVKVLLRPAGITAAGGVNPGFPAPTEPIESTPAAPAAPVGPAAPAAPAPEPFRTLSLPRQAAGARLAPPVPVRAAVEEAS</sequence>
<accession>A0ABW0X7J4</accession>
<feature type="compositionally biased region" description="Low complexity" evidence="2">
    <location>
        <begin position="199"/>
        <end position="210"/>
    </location>
</feature>
<evidence type="ECO:0000256" key="3">
    <source>
        <dbReference type="SAM" id="Phobius"/>
    </source>
</evidence>
<dbReference type="PANTHER" id="PTHR30576">
    <property type="entry name" value="COLANIC BIOSYNTHESIS UDP-GLUCOSE LIPID CARRIER TRANSFERASE"/>
    <property type="match status" value="1"/>
</dbReference>
<evidence type="ECO:0000256" key="1">
    <source>
        <dbReference type="ARBA" id="ARBA00006464"/>
    </source>
</evidence>
<evidence type="ECO:0000313" key="5">
    <source>
        <dbReference type="EMBL" id="MFC5665750.1"/>
    </source>
</evidence>
<feature type="region of interest" description="Disordered" evidence="2">
    <location>
        <begin position="182"/>
        <end position="221"/>
    </location>
</feature>
<keyword evidence="3" id="KW-0472">Membrane</keyword>
<gene>
    <name evidence="5" type="ORF">ACFP3U_22550</name>
</gene>
<keyword evidence="6" id="KW-1185">Reference proteome</keyword>
<evidence type="ECO:0000256" key="2">
    <source>
        <dbReference type="SAM" id="MobiDB-lite"/>
    </source>
</evidence>
<reference evidence="6" key="1">
    <citation type="journal article" date="2019" name="Int. J. Syst. Evol. Microbiol.">
        <title>The Global Catalogue of Microorganisms (GCM) 10K type strain sequencing project: providing services to taxonomists for standard genome sequencing and annotation.</title>
        <authorList>
            <consortium name="The Broad Institute Genomics Platform"/>
            <consortium name="The Broad Institute Genome Sequencing Center for Infectious Disease"/>
            <person name="Wu L."/>
            <person name="Ma J."/>
        </authorList>
    </citation>
    <scope>NUCLEOTIDE SEQUENCE [LARGE SCALE GENOMIC DNA]</scope>
    <source>
        <strain evidence="6">CGMCC 4.1437</strain>
    </source>
</reference>
<dbReference type="PANTHER" id="PTHR30576:SF0">
    <property type="entry name" value="UNDECAPRENYL-PHOSPHATE N-ACETYLGALACTOSAMINYL 1-PHOSPHATE TRANSFERASE-RELATED"/>
    <property type="match status" value="1"/>
</dbReference>
<evidence type="ECO:0000259" key="4">
    <source>
        <dbReference type="Pfam" id="PF02397"/>
    </source>
</evidence>